<dbReference type="Gene3D" id="3.40.710.10">
    <property type="entry name" value="DD-peptidase/beta-lactamase superfamily"/>
    <property type="match status" value="1"/>
</dbReference>
<dbReference type="SUPFAM" id="SSF56601">
    <property type="entry name" value="beta-lactamase/transpeptidase-like"/>
    <property type="match status" value="1"/>
</dbReference>
<dbReference type="InterPro" id="IPR012338">
    <property type="entry name" value="Beta-lactam/transpept-like"/>
</dbReference>
<dbReference type="Pfam" id="PF00144">
    <property type="entry name" value="Beta-lactamase"/>
    <property type="match status" value="1"/>
</dbReference>
<proteinExistence type="predicted"/>
<evidence type="ECO:0000256" key="1">
    <source>
        <dbReference type="SAM" id="SignalP"/>
    </source>
</evidence>
<feature type="signal peptide" evidence="1">
    <location>
        <begin position="1"/>
        <end position="19"/>
    </location>
</feature>
<name>T0RC05_SAPDV</name>
<dbReference type="eggNOG" id="ENOG502SGUI">
    <property type="taxonomic scope" value="Eukaryota"/>
</dbReference>
<dbReference type="InParanoid" id="T0RC05"/>
<dbReference type="InterPro" id="IPR001466">
    <property type="entry name" value="Beta-lactam-related"/>
</dbReference>
<reference evidence="3 4" key="1">
    <citation type="submission" date="2012-04" db="EMBL/GenBank/DDBJ databases">
        <title>The Genome Sequence of Saprolegnia declina VS20.</title>
        <authorList>
            <consortium name="The Broad Institute Genome Sequencing Platform"/>
            <person name="Russ C."/>
            <person name="Nusbaum C."/>
            <person name="Tyler B."/>
            <person name="van West P."/>
            <person name="Dieguez-Uribeondo J."/>
            <person name="de Bruijn I."/>
            <person name="Tripathy S."/>
            <person name="Jiang R."/>
            <person name="Young S.K."/>
            <person name="Zeng Q."/>
            <person name="Gargeya S."/>
            <person name="Fitzgerald M."/>
            <person name="Haas B."/>
            <person name="Abouelleil A."/>
            <person name="Alvarado L."/>
            <person name="Arachchi H.M."/>
            <person name="Berlin A."/>
            <person name="Chapman S.B."/>
            <person name="Goldberg J."/>
            <person name="Griggs A."/>
            <person name="Gujja S."/>
            <person name="Hansen M."/>
            <person name="Howarth C."/>
            <person name="Imamovic A."/>
            <person name="Larimer J."/>
            <person name="McCowen C."/>
            <person name="Montmayeur A."/>
            <person name="Murphy C."/>
            <person name="Neiman D."/>
            <person name="Pearson M."/>
            <person name="Priest M."/>
            <person name="Roberts A."/>
            <person name="Saif S."/>
            <person name="Shea T."/>
            <person name="Sisk P."/>
            <person name="Sykes S."/>
            <person name="Wortman J."/>
            <person name="Nusbaum C."/>
            <person name="Birren B."/>
        </authorList>
    </citation>
    <scope>NUCLEOTIDE SEQUENCE [LARGE SCALE GENOMIC DNA]</scope>
    <source>
        <strain evidence="3 4">VS20</strain>
    </source>
</reference>
<feature type="chain" id="PRO_5004571182" description="Beta-lactamase-related domain-containing protein" evidence="1">
    <location>
        <begin position="20"/>
        <end position="540"/>
    </location>
</feature>
<dbReference type="OrthoDB" id="73259at2759"/>
<dbReference type="InterPro" id="IPR050491">
    <property type="entry name" value="AmpC-like"/>
</dbReference>
<gene>
    <name evidence="3" type="ORF">SDRG_12515</name>
</gene>
<protein>
    <recommendedName>
        <fullName evidence="2">Beta-lactamase-related domain-containing protein</fullName>
    </recommendedName>
</protein>
<dbReference type="VEuPathDB" id="FungiDB:SDRG_12515"/>
<dbReference type="PANTHER" id="PTHR46825:SF9">
    <property type="entry name" value="BETA-LACTAMASE-RELATED DOMAIN-CONTAINING PROTEIN"/>
    <property type="match status" value="1"/>
</dbReference>
<dbReference type="RefSeq" id="XP_008616809.1">
    <property type="nucleotide sequence ID" value="XM_008618587.1"/>
</dbReference>
<feature type="domain" description="Beta-lactamase-related" evidence="2">
    <location>
        <begin position="44"/>
        <end position="393"/>
    </location>
</feature>
<dbReference type="PANTHER" id="PTHR46825">
    <property type="entry name" value="D-ALANYL-D-ALANINE-CARBOXYPEPTIDASE/ENDOPEPTIDASE AMPH"/>
    <property type="match status" value="1"/>
</dbReference>
<dbReference type="Proteomes" id="UP000030762">
    <property type="component" value="Unassembled WGS sequence"/>
</dbReference>
<organism evidence="3 4">
    <name type="scientific">Saprolegnia diclina (strain VS20)</name>
    <dbReference type="NCBI Taxonomy" id="1156394"/>
    <lineage>
        <taxon>Eukaryota</taxon>
        <taxon>Sar</taxon>
        <taxon>Stramenopiles</taxon>
        <taxon>Oomycota</taxon>
        <taxon>Saprolegniomycetes</taxon>
        <taxon>Saprolegniales</taxon>
        <taxon>Saprolegniaceae</taxon>
        <taxon>Saprolegnia</taxon>
    </lineage>
</organism>
<keyword evidence="1" id="KW-0732">Signal</keyword>
<dbReference type="STRING" id="1156394.T0RC05"/>
<dbReference type="AlphaFoldDB" id="T0RC05"/>
<keyword evidence="4" id="KW-1185">Reference proteome</keyword>
<dbReference type="GeneID" id="19953242"/>
<dbReference type="EMBL" id="JH767181">
    <property type="protein sequence ID" value="EQC29743.1"/>
    <property type="molecule type" value="Genomic_DNA"/>
</dbReference>
<evidence type="ECO:0000313" key="4">
    <source>
        <dbReference type="Proteomes" id="UP000030762"/>
    </source>
</evidence>
<evidence type="ECO:0000313" key="3">
    <source>
        <dbReference type="EMBL" id="EQC29743.1"/>
    </source>
</evidence>
<sequence>MQWTYLLVALLLQLPFARVLLDWASFGSTSHPRSLSEKKAMAIAFVQEQLATHAVPGLGVSIVYQNETILAQGFGTKEFGNAANVVTENTQFQIGSFTKTFIALGIAKLVDEGRLSWDDPVQRRLPWFQLVDKYAEQYTTLGDLAAMNSVFATNEAEVAWTMHVQPDEVGAVKVLRSYVTSRPLRAGYAYANINYVILGQVLAHATNMSWPAYLHKTFFQPLHMTHTYSSVPDVPQNGSDLSFGHVICNGEVAGPYDLRTSIETFSSYQNAAFAAGSIVSTPADLAIFSKFLLAKGAGIFSSPHAVETLITGHGIQTSVVPGAPGVGYTYHADGGVMAAGYGFDVVGNVMFGHNYFDKGGDMVAFRTRNGFLPDDALGVVLLSNAKAMGGPVADTYMLDRMRAYLIGLFLDVPEATLQANLAAEIAFANARRPPGACHPHVFGGKPWSAMTDPLPIATQDALVGTYVANVSADAYGNVTLSRVQNELVMRYGVYTAPLYAMRGAPYFFWAFGLSGAPIMINRLDTSSPTLDLGVPFVKTT</sequence>
<evidence type="ECO:0000259" key="2">
    <source>
        <dbReference type="Pfam" id="PF00144"/>
    </source>
</evidence>
<accession>T0RC05</accession>